<feature type="region of interest" description="Disordered" evidence="1">
    <location>
        <begin position="369"/>
        <end position="416"/>
    </location>
</feature>
<reference evidence="2" key="1">
    <citation type="submission" date="2015-08" db="EMBL/GenBank/DDBJ databases">
        <authorList>
            <person name="Babu N.S."/>
            <person name="Beckwith C.J."/>
            <person name="Beseler K.G."/>
            <person name="Brison A."/>
            <person name="Carone J.V."/>
            <person name="Caskin T.P."/>
            <person name="Diamond M."/>
            <person name="Durham M.E."/>
            <person name="Foxe J.M."/>
            <person name="Go M."/>
            <person name="Henderson B.A."/>
            <person name="Jones I.B."/>
            <person name="McGettigan J.A."/>
            <person name="Micheletti S.J."/>
            <person name="Nasrallah M.E."/>
            <person name="Ortiz D."/>
            <person name="Piller C.R."/>
            <person name="Privatt S.R."/>
            <person name="Schneider S.L."/>
            <person name="Sharp S."/>
            <person name="Smith T.C."/>
            <person name="Stanton J.D."/>
            <person name="Ullery H.E."/>
            <person name="Wilson R.J."/>
            <person name="Serrano M.G."/>
            <person name="Buck G."/>
            <person name="Lee V."/>
            <person name="Wang Y."/>
            <person name="Carvalho R."/>
            <person name="Voegtly L."/>
            <person name="Shi R."/>
            <person name="Duckworth R."/>
            <person name="Johnson A."/>
            <person name="Loviza R."/>
            <person name="Walstead R."/>
            <person name="Shah Z."/>
            <person name="Kiflezghi M."/>
            <person name="Wade K."/>
            <person name="Ball S.L."/>
            <person name="Bradley K.W."/>
            <person name="Asai D.J."/>
            <person name="Bowman C.A."/>
            <person name="Russell D.A."/>
            <person name="Pope W.H."/>
            <person name="Jacobs-Sera D."/>
            <person name="Hendrix R.W."/>
            <person name="Hatfull G.F."/>
        </authorList>
    </citation>
    <scope>NUCLEOTIDE SEQUENCE</scope>
</reference>
<dbReference type="EMBL" id="GDKF01001537">
    <property type="protein sequence ID" value="JAT77085.1"/>
    <property type="molecule type" value="Transcribed_RNA"/>
</dbReference>
<name>A0A1D2ADU1_AUXPR</name>
<dbReference type="AlphaFoldDB" id="A0A1D2ADU1"/>
<evidence type="ECO:0000256" key="1">
    <source>
        <dbReference type="SAM" id="MobiDB-lite"/>
    </source>
</evidence>
<evidence type="ECO:0008006" key="3">
    <source>
        <dbReference type="Google" id="ProtNLM"/>
    </source>
</evidence>
<dbReference type="PANTHER" id="PTHR13109:SF7">
    <property type="entry name" value="NEUROCHONDRIN"/>
    <property type="match status" value="1"/>
</dbReference>
<dbReference type="PANTHER" id="PTHR13109">
    <property type="entry name" value="NEUROCHONDRIN"/>
    <property type="match status" value="1"/>
</dbReference>
<dbReference type="Pfam" id="PF05536">
    <property type="entry name" value="Neurochondrin"/>
    <property type="match status" value="3"/>
</dbReference>
<evidence type="ECO:0000313" key="2">
    <source>
        <dbReference type="EMBL" id="JAT77085.1"/>
    </source>
</evidence>
<feature type="region of interest" description="Disordered" evidence="1">
    <location>
        <begin position="481"/>
        <end position="500"/>
    </location>
</feature>
<protein>
    <recommendedName>
        <fullName evidence="3">Neurochondrin</fullName>
    </recommendedName>
</protein>
<dbReference type="InterPro" id="IPR008709">
    <property type="entry name" value="Neurochondrin"/>
</dbReference>
<gene>
    <name evidence="2" type="ORF">g.29622</name>
</gene>
<proteinExistence type="predicted"/>
<feature type="compositionally biased region" description="Gly residues" evidence="1">
    <location>
        <begin position="389"/>
        <end position="399"/>
    </location>
</feature>
<accession>A0A1D2ADU1</accession>
<sequence>MASSEVPESVPPEPHLATCLDLLRSSSDEKKFVGLLLVTKLTPTATADVLSAIYSAVGPLFLHRLLLPLKQDPNARRTGQEAAMVALGVVMWARLSAAPEVAIGEELEGCIPLLLKVARAGGVVPAMEADMGAALRDREEEGEARAAALASTADALACILAACLASGSARRVALESGALECAVAALRRAEREGPLEGEYHVAGVVTACRLVAALLPSRDRAGVLAAHWREVGDAVPLLARRLPIEEGLAGEIEPSQRRHAAVEVQLESLNALLCILPLPATHLEDRLRGTAHKWGPPLRTGLGQILRARAGVPQRLAALQLAAAGTALLGPRWLAAPDPAFLLLATTVARIEVGVLLLDALAPPSGIQVPDHGAASPSSTTRAFSAMDIGGGGGGGGGSASSSTSTGGWAVGDGGAASSRGASFGAVPKPGQTQERVDSVVVPTEMRWEGPHQTPQARATALLPACFEVIESAIEALADGEDEALPSPASSQGSEAGPGIDPATAAAVLTAVQEAVEGVLQYLEQVAGREGAARAPLTLAGVRLLGRFLAEAPLALSDRVVALLPFLLSCRSGEDGLGEGALFLLPTILQMAWGRVGGGASAPEAQAAWLQALASPPTLTCLVAHARACVEAARRAVTREALARADADLTFACRCLAPVLGVLGLRRDPHAALAEAGAAPLALLPALEALEAARPAATASQPLDGEARLAVAAAAAGALAAAPPGARARAAGPAALRLSLGGLRVLGADEDLGEALCRALLTLLDAPGGQLAEAARKSAVVMALLEGEAAPGTAWQALLERLRELVRG</sequence>
<organism evidence="2">
    <name type="scientific">Auxenochlorella protothecoides</name>
    <name type="common">Green microalga</name>
    <name type="synonym">Chlorella protothecoides</name>
    <dbReference type="NCBI Taxonomy" id="3075"/>
    <lineage>
        <taxon>Eukaryota</taxon>
        <taxon>Viridiplantae</taxon>
        <taxon>Chlorophyta</taxon>
        <taxon>core chlorophytes</taxon>
        <taxon>Trebouxiophyceae</taxon>
        <taxon>Chlorellales</taxon>
        <taxon>Chlorellaceae</taxon>
        <taxon>Auxenochlorella</taxon>
    </lineage>
</organism>